<dbReference type="Gene3D" id="3.40.50.300">
    <property type="entry name" value="P-loop containing nucleotide triphosphate hydrolases"/>
    <property type="match status" value="1"/>
</dbReference>
<dbReference type="InterPro" id="IPR027417">
    <property type="entry name" value="P-loop_NTPase"/>
</dbReference>
<reference evidence="1" key="1">
    <citation type="submission" date="2020-02" db="EMBL/GenBank/DDBJ databases">
        <authorList>
            <person name="Meier V. D."/>
        </authorList>
    </citation>
    <scope>NUCLEOTIDE SEQUENCE</scope>
    <source>
        <strain evidence="1">AVDCRST_MAG48</strain>
    </source>
</reference>
<protein>
    <recommendedName>
        <fullName evidence="2">Kinase</fullName>
    </recommendedName>
</protein>
<evidence type="ECO:0000313" key="1">
    <source>
        <dbReference type="EMBL" id="CAA9330980.1"/>
    </source>
</evidence>
<evidence type="ECO:0008006" key="2">
    <source>
        <dbReference type="Google" id="ProtNLM"/>
    </source>
</evidence>
<gene>
    <name evidence="1" type="ORF">AVDCRST_MAG48-3135</name>
</gene>
<accession>A0A6J4LHN2</accession>
<dbReference type="EMBL" id="CADCTS010000447">
    <property type="protein sequence ID" value="CAA9330980.1"/>
    <property type="molecule type" value="Genomic_DNA"/>
</dbReference>
<sequence length="170" mass="18014">MLIAMAGLPGAGKSTVADALGRRTGWAVLSVDPVEAALLRAGVSADQPTGLAAYLAVGALAEHQLRLGMTVLVDAVNADPEARAQWEDLALRTGAPLRFVEVVCSDADLHRQRLADRRRDLGDFPEPRWDSLGQRREQLADWTGPRLVVDSAGAVDDLLEALVAELTGAG</sequence>
<dbReference type="AlphaFoldDB" id="A0A6J4LHN2"/>
<dbReference type="PANTHER" id="PTHR37807">
    <property type="entry name" value="OS07G0160300 PROTEIN"/>
    <property type="match status" value="1"/>
</dbReference>
<proteinExistence type="predicted"/>
<organism evidence="1">
    <name type="scientific">uncultured Friedmanniella sp</name>
    <dbReference type="NCBI Taxonomy" id="335381"/>
    <lineage>
        <taxon>Bacteria</taxon>
        <taxon>Bacillati</taxon>
        <taxon>Actinomycetota</taxon>
        <taxon>Actinomycetes</taxon>
        <taxon>Propionibacteriales</taxon>
        <taxon>Nocardioidaceae</taxon>
        <taxon>Friedmanniella</taxon>
        <taxon>environmental samples</taxon>
    </lineage>
</organism>
<name>A0A6J4LHN2_9ACTN</name>
<dbReference type="Pfam" id="PF13671">
    <property type="entry name" value="AAA_33"/>
    <property type="match status" value="1"/>
</dbReference>
<dbReference type="PANTHER" id="PTHR37807:SF3">
    <property type="entry name" value="OS07G0160300 PROTEIN"/>
    <property type="match status" value="1"/>
</dbReference>
<dbReference type="SUPFAM" id="SSF52540">
    <property type="entry name" value="P-loop containing nucleoside triphosphate hydrolases"/>
    <property type="match status" value="1"/>
</dbReference>